<protein>
    <submittedName>
        <fullName evidence="2">Uncharacterized protein</fullName>
    </submittedName>
</protein>
<accession>A0ABW9BRZ7</accession>
<dbReference type="Proteomes" id="UP001629288">
    <property type="component" value="Unassembled WGS sequence"/>
</dbReference>
<sequence length="78" mass="9420">MSRSKRKNPILCNTTAETEAPEKAKWHRRHRREERARLSSQGEDYVERSHREHSDPWSMEKDGKKYWGDAISSRHMRK</sequence>
<feature type="compositionally biased region" description="Basic and acidic residues" evidence="1">
    <location>
        <begin position="45"/>
        <end position="67"/>
    </location>
</feature>
<name>A0ABW9BRZ7_9BURK</name>
<evidence type="ECO:0000256" key="1">
    <source>
        <dbReference type="SAM" id="MobiDB-lite"/>
    </source>
</evidence>
<comment type="caution">
    <text evidence="2">The sequence shown here is derived from an EMBL/GenBank/DDBJ whole genome shotgun (WGS) entry which is preliminary data.</text>
</comment>
<reference evidence="2 3" key="1">
    <citation type="journal article" date="2024" name="Chem. Sci.">
        <title>Discovery of megapolipeptins by genome mining of a Burkholderiales bacteria collection.</title>
        <authorList>
            <person name="Paulo B.S."/>
            <person name="Recchia M.J.J."/>
            <person name="Lee S."/>
            <person name="Fergusson C.H."/>
            <person name="Romanowski S.B."/>
            <person name="Hernandez A."/>
            <person name="Krull N."/>
            <person name="Liu D.Y."/>
            <person name="Cavanagh H."/>
            <person name="Bos A."/>
            <person name="Gray C.A."/>
            <person name="Murphy B.T."/>
            <person name="Linington R.G."/>
            <person name="Eustaquio A.S."/>
        </authorList>
    </citation>
    <scope>NUCLEOTIDE SEQUENCE [LARGE SCALE GENOMIC DNA]</scope>
    <source>
        <strain evidence="2 3">RL17-379-BIB-C</strain>
    </source>
</reference>
<dbReference type="EMBL" id="JAQQDH010000001">
    <property type="protein sequence ID" value="MFM0442018.1"/>
    <property type="molecule type" value="Genomic_DNA"/>
</dbReference>
<dbReference type="RefSeq" id="WP_408127858.1">
    <property type="nucleotide sequence ID" value="NZ_JAQQCI010000003.1"/>
</dbReference>
<evidence type="ECO:0000313" key="3">
    <source>
        <dbReference type="Proteomes" id="UP001629288"/>
    </source>
</evidence>
<proteinExistence type="predicted"/>
<gene>
    <name evidence="2" type="ORF">PQR00_00345</name>
</gene>
<keyword evidence="3" id="KW-1185">Reference proteome</keyword>
<feature type="region of interest" description="Disordered" evidence="1">
    <location>
        <begin position="1"/>
        <end position="78"/>
    </location>
</feature>
<evidence type="ECO:0000313" key="2">
    <source>
        <dbReference type="EMBL" id="MFM0442018.1"/>
    </source>
</evidence>
<organism evidence="2 3">
    <name type="scientific">Paraburkholderia strydomiana</name>
    <dbReference type="NCBI Taxonomy" id="1245417"/>
    <lineage>
        <taxon>Bacteria</taxon>
        <taxon>Pseudomonadati</taxon>
        <taxon>Pseudomonadota</taxon>
        <taxon>Betaproteobacteria</taxon>
        <taxon>Burkholderiales</taxon>
        <taxon>Burkholderiaceae</taxon>
        <taxon>Paraburkholderia</taxon>
    </lineage>
</organism>